<reference evidence="2 3" key="1">
    <citation type="journal article" date="2011" name="PLoS Pathog.">
        <title>Genomic and proteomic analyses of the fungus Arthrobotrys oligospora provide insights into nematode-trap formation.</title>
        <authorList>
            <person name="Yang J."/>
            <person name="Wang L."/>
            <person name="Ji X."/>
            <person name="Feng Y."/>
            <person name="Li X."/>
            <person name="Zou C."/>
            <person name="Xu J."/>
            <person name="Ren Y."/>
            <person name="Mi Q."/>
            <person name="Wu J."/>
            <person name="Liu S."/>
            <person name="Liu Y."/>
            <person name="Huang X."/>
            <person name="Wang H."/>
            <person name="Niu X."/>
            <person name="Li J."/>
            <person name="Liang L."/>
            <person name="Luo Y."/>
            <person name="Ji K."/>
            <person name="Zhou W."/>
            <person name="Yu Z."/>
            <person name="Li G."/>
            <person name="Liu Y."/>
            <person name="Li L."/>
            <person name="Qiao M."/>
            <person name="Feng L."/>
            <person name="Zhang K.-Q."/>
        </authorList>
    </citation>
    <scope>NUCLEOTIDE SEQUENCE [LARGE SCALE GENOMIC DNA]</scope>
    <source>
        <strain evidence="3">ATCC 24927 / CBS 115.81 / DSM 1491</strain>
    </source>
</reference>
<protein>
    <recommendedName>
        <fullName evidence="4">F-box domain-containing protein</fullName>
    </recommendedName>
</protein>
<keyword evidence="1" id="KW-1133">Transmembrane helix</keyword>
<dbReference type="InParanoid" id="G1X0P4"/>
<dbReference type="HOGENOM" id="CLU_888453_0_0_1"/>
<organism evidence="2 3">
    <name type="scientific">Arthrobotrys oligospora (strain ATCC 24927 / CBS 115.81 / DSM 1491)</name>
    <name type="common">Nematode-trapping fungus</name>
    <name type="synonym">Didymozoophaga oligospora</name>
    <dbReference type="NCBI Taxonomy" id="756982"/>
    <lineage>
        <taxon>Eukaryota</taxon>
        <taxon>Fungi</taxon>
        <taxon>Dikarya</taxon>
        <taxon>Ascomycota</taxon>
        <taxon>Pezizomycotina</taxon>
        <taxon>Orbiliomycetes</taxon>
        <taxon>Orbiliales</taxon>
        <taxon>Orbiliaceae</taxon>
        <taxon>Orbilia</taxon>
        <taxon>Orbilia oligospora</taxon>
    </lineage>
</organism>
<sequence length="313" mass="35143">MAMQQSSDIYVPLDIQYLILESADWDDHAILAQVCSTWRNFLQTSHTALDKRYQSIYEIFPVIPLGSQFTTPKIHRALSGRYMVLGSGFEFNFCHWVPFGASQYKSHGTIHQEAKFIGFFSKDPAMRLPSRPGDHINIATRRADIWFQRNFDQGYPMSLDTGGSIPTVGRLLYGALSIAENGYTGADHAVTLLECWAQAFYDPVVFGIAWRVQCILGGGPPYLDLSFDIQQVGTGRKEGATASFLQGVSPFFTPLVVLLLRQALAFRTKAALMFSLQRLVPTLSRTTWATGICSFLALLFFLRTGWWYPPPAF</sequence>
<dbReference type="AlphaFoldDB" id="G1X0P4"/>
<proteinExistence type="predicted"/>
<gene>
    <name evidence="2" type="ORF">AOL_s00006g445</name>
</gene>
<evidence type="ECO:0000256" key="1">
    <source>
        <dbReference type="SAM" id="Phobius"/>
    </source>
</evidence>
<dbReference type="SUPFAM" id="SSF81383">
    <property type="entry name" value="F-box domain"/>
    <property type="match status" value="1"/>
</dbReference>
<dbReference type="GeneID" id="22888981"/>
<evidence type="ECO:0008006" key="4">
    <source>
        <dbReference type="Google" id="ProtNLM"/>
    </source>
</evidence>
<keyword evidence="1" id="KW-0812">Transmembrane</keyword>
<feature type="transmembrane region" description="Helical" evidence="1">
    <location>
        <begin position="244"/>
        <end position="266"/>
    </location>
</feature>
<accession>G1X0P4</accession>
<evidence type="ECO:0000313" key="2">
    <source>
        <dbReference type="EMBL" id="EGX53579.1"/>
    </source>
</evidence>
<dbReference type="EMBL" id="ADOT01000012">
    <property type="protein sequence ID" value="EGX53579.1"/>
    <property type="molecule type" value="Genomic_DNA"/>
</dbReference>
<keyword evidence="3" id="KW-1185">Reference proteome</keyword>
<name>G1X0P4_ARTOA</name>
<feature type="transmembrane region" description="Helical" evidence="1">
    <location>
        <begin position="287"/>
        <end position="308"/>
    </location>
</feature>
<dbReference type="Proteomes" id="UP000008784">
    <property type="component" value="Unassembled WGS sequence"/>
</dbReference>
<evidence type="ECO:0000313" key="3">
    <source>
        <dbReference type="Proteomes" id="UP000008784"/>
    </source>
</evidence>
<dbReference type="RefSeq" id="XP_011118056.1">
    <property type="nucleotide sequence ID" value="XM_011119754.1"/>
</dbReference>
<dbReference type="InterPro" id="IPR036047">
    <property type="entry name" value="F-box-like_dom_sf"/>
</dbReference>
<keyword evidence="1" id="KW-0472">Membrane</keyword>
<comment type="caution">
    <text evidence="2">The sequence shown here is derived from an EMBL/GenBank/DDBJ whole genome shotgun (WGS) entry which is preliminary data.</text>
</comment>
<dbReference type="OrthoDB" id="5430923at2759"/>